<evidence type="ECO:0000256" key="6">
    <source>
        <dbReference type="SAM" id="Phobius"/>
    </source>
</evidence>
<evidence type="ECO:0000313" key="8">
    <source>
        <dbReference type="EMBL" id="KAK0749164.1"/>
    </source>
</evidence>
<feature type="region of interest" description="Disordered" evidence="5">
    <location>
        <begin position="1"/>
        <end position="29"/>
    </location>
</feature>
<feature type="transmembrane region" description="Helical" evidence="6">
    <location>
        <begin position="139"/>
        <end position="158"/>
    </location>
</feature>
<dbReference type="Proteomes" id="UP001172155">
    <property type="component" value="Unassembled WGS sequence"/>
</dbReference>
<dbReference type="SUPFAM" id="SSF103473">
    <property type="entry name" value="MFS general substrate transporter"/>
    <property type="match status" value="1"/>
</dbReference>
<feature type="transmembrane region" description="Helical" evidence="6">
    <location>
        <begin position="373"/>
        <end position="392"/>
    </location>
</feature>
<keyword evidence="2 6" id="KW-0812">Transmembrane</keyword>
<dbReference type="Gene3D" id="1.20.1250.20">
    <property type="entry name" value="MFS general substrate transporter like domains"/>
    <property type="match status" value="1"/>
</dbReference>
<dbReference type="InterPro" id="IPR020846">
    <property type="entry name" value="MFS_dom"/>
</dbReference>
<evidence type="ECO:0000256" key="3">
    <source>
        <dbReference type="ARBA" id="ARBA00022989"/>
    </source>
</evidence>
<comment type="subcellular location">
    <subcellularLocation>
        <location evidence="1">Membrane</location>
        <topology evidence="1">Multi-pass membrane protein</topology>
    </subcellularLocation>
</comment>
<proteinExistence type="predicted"/>
<evidence type="ECO:0000256" key="5">
    <source>
        <dbReference type="SAM" id="MobiDB-lite"/>
    </source>
</evidence>
<feature type="compositionally biased region" description="Basic and acidic residues" evidence="5">
    <location>
        <begin position="1"/>
        <end position="11"/>
    </location>
</feature>
<feature type="transmembrane region" description="Helical" evidence="6">
    <location>
        <begin position="434"/>
        <end position="463"/>
    </location>
</feature>
<evidence type="ECO:0000256" key="4">
    <source>
        <dbReference type="ARBA" id="ARBA00023136"/>
    </source>
</evidence>
<dbReference type="Pfam" id="PF07690">
    <property type="entry name" value="MFS_1"/>
    <property type="match status" value="1"/>
</dbReference>
<evidence type="ECO:0000313" key="9">
    <source>
        <dbReference type="Proteomes" id="UP001172155"/>
    </source>
</evidence>
<dbReference type="GO" id="GO:0016020">
    <property type="term" value="C:membrane"/>
    <property type="evidence" value="ECO:0007669"/>
    <property type="project" value="UniProtKB-SubCell"/>
</dbReference>
<reference evidence="8" key="1">
    <citation type="submission" date="2023-06" db="EMBL/GenBank/DDBJ databases">
        <title>Genome-scale phylogeny and comparative genomics of the fungal order Sordariales.</title>
        <authorList>
            <consortium name="Lawrence Berkeley National Laboratory"/>
            <person name="Hensen N."/>
            <person name="Bonometti L."/>
            <person name="Westerberg I."/>
            <person name="Brannstrom I.O."/>
            <person name="Guillou S."/>
            <person name="Cros-Aarteil S."/>
            <person name="Calhoun S."/>
            <person name="Haridas S."/>
            <person name="Kuo A."/>
            <person name="Mondo S."/>
            <person name="Pangilinan J."/>
            <person name="Riley R."/>
            <person name="LaButti K."/>
            <person name="Andreopoulos B."/>
            <person name="Lipzen A."/>
            <person name="Chen C."/>
            <person name="Yanf M."/>
            <person name="Daum C."/>
            <person name="Ng V."/>
            <person name="Clum A."/>
            <person name="Steindorff A."/>
            <person name="Ohm R."/>
            <person name="Martin F."/>
            <person name="Silar P."/>
            <person name="Natvig D."/>
            <person name="Lalanne C."/>
            <person name="Gautier V."/>
            <person name="Ament-velasquez S.L."/>
            <person name="Kruys A."/>
            <person name="Hutchinson M.I."/>
            <person name="Powell A.J."/>
            <person name="Barry K."/>
            <person name="Miller A.N."/>
            <person name="Grigoriev I.V."/>
            <person name="Debuchy R."/>
            <person name="Gladieux P."/>
            <person name="Thoren M.H."/>
            <person name="Johannesson H."/>
        </authorList>
    </citation>
    <scope>NUCLEOTIDE SEQUENCE</scope>
    <source>
        <strain evidence="8">SMH3187-1</strain>
    </source>
</reference>
<sequence length="525" mass="55750">MITAKKEDARGQTDSSLVTTATGSPNDPPKEYLKPARAYSVMFFLTLVIFSSSITNGMITTGLPTIASEIGIPPQTMYWPLAVYSLTAGTCLIAAGTVADVVGTRRVFLTGTILLSAFTLGCSLSRTGLQLTMFRAMQGVAMALCLPSSVGVICQAIAPGRLRNLAFACTGLGQPLGFSLGLILAGVFIQTIGWRPGWYLVAGIFLLCFPAGFIILPPDRLVAPPSLRRLRTHVDWPGAAIASTCLAMLAVVLVQLSENQDHIRDPAVIGMLAASLALITAFLWWMHAAAARGRPVLIPNGLWRRMTFSSVCGMVMMSYAVMQTLELYVTLFFQQVQGLDALQSSVRLLPSLLIGAVLNLTVGLVMHRVSAMWLVFSSSLACAGAPLLMALIDPAWPYWYAAFPAQVLHPLSADVLFCVGLVTISKEFSDDTKALAGAVFNTMAQFGTSIGLAIIGIVASSVTRASRFEDKGSAAALFEGYKGAFWTSFGLTLATAALALVGLRRVGCADTGKEAEDCPRSGRTG</sequence>
<dbReference type="PANTHER" id="PTHR42718">
    <property type="entry name" value="MAJOR FACILITATOR SUPERFAMILY MULTIDRUG TRANSPORTER MFSC"/>
    <property type="match status" value="1"/>
</dbReference>
<keyword evidence="4 6" id="KW-0472">Membrane</keyword>
<feature type="transmembrane region" description="Helical" evidence="6">
    <location>
        <begin position="268"/>
        <end position="286"/>
    </location>
</feature>
<dbReference type="Gene3D" id="1.20.1720.10">
    <property type="entry name" value="Multidrug resistance protein D"/>
    <property type="match status" value="1"/>
</dbReference>
<organism evidence="8 9">
    <name type="scientific">Schizothecium vesticola</name>
    <dbReference type="NCBI Taxonomy" id="314040"/>
    <lineage>
        <taxon>Eukaryota</taxon>
        <taxon>Fungi</taxon>
        <taxon>Dikarya</taxon>
        <taxon>Ascomycota</taxon>
        <taxon>Pezizomycotina</taxon>
        <taxon>Sordariomycetes</taxon>
        <taxon>Sordariomycetidae</taxon>
        <taxon>Sordariales</taxon>
        <taxon>Schizotheciaceae</taxon>
        <taxon>Schizothecium</taxon>
    </lineage>
</organism>
<evidence type="ECO:0000256" key="1">
    <source>
        <dbReference type="ARBA" id="ARBA00004141"/>
    </source>
</evidence>
<keyword evidence="9" id="KW-1185">Reference proteome</keyword>
<dbReference type="InterPro" id="IPR011701">
    <property type="entry name" value="MFS"/>
</dbReference>
<dbReference type="GO" id="GO:0022857">
    <property type="term" value="F:transmembrane transporter activity"/>
    <property type="evidence" value="ECO:0007669"/>
    <property type="project" value="InterPro"/>
</dbReference>
<keyword evidence="3 6" id="KW-1133">Transmembrane helix</keyword>
<dbReference type="AlphaFoldDB" id="A0AA40F0Z5"/>
<dbReference type="EMBL" id="JAUKUD010000003">
    <property type="protein sequence ID" value="KAK0749164.1"/>
    <property type="molecule type" value="Genomic_DNA"/>
</dbReference>
<feature type="transmembrane region" description="Helical" evidence="6">
    <location>
        <begin position="348"/>
        <end position="366"/>
    </location>
</feature>
<feature type="transmembrane region" description="Helical" evidence="6">
    <location>
        <begin position="107"/>
        <end position="127"/>
    </location>
</feature>
<name>A0AA40F0Z5_9PEZI</name>
<feature type="transmembrane region" description="Helical" evidence="6">
    <location>
        <begin position="398"/>
        <end position="422"/>
    </location>
</feature>
<comment type="caution">
    <text evidence="8">The sequence shown here is derived from an EMBL/GenBank/DDBJ whole genome shotgun (WGS) entry which is preliminary data.</text>
</comment>
<evidence type="ECO:0000256" key="2">
    <source>
        <dbReference type="ARBA" id="ARBA00022692"/>
    </source>
</evidence>
<evidence type="ECO:0000259" key="7">
    <source>
        <dbReference type="PROSITE" id="PS50850"/>
    </source>
</evidence>
<feature type="transmembrane region" description="Helical" evidence="6">
    <location>
        <begin position="307"/>
        <end position="328"/>
    </location>
</feature>
<protein>
    <submittedName>
        <fullName evidence="8">Integral membrane protein</fullName>
    </submittedName>
</protein>
<dbReference type="PANTHER" id="PTHR42718:SF27">
    <property type="entry name" value="TRANSPORTER, PUTATIVE-RELATED"/>
    <property type="match status" value="1"/>
</dbReference>
<feature type="transmembrane region" description="Helical" evidence="6">
    <location>
        <begin position="236"/>
        <end position="256"/>
    </location>
</feature>
<feature type="transmembrane region" description="Helical" evidence="6">
    <location>
        <begin position="165"/>
        <end position="192"/>
    </location>
</feature>
<feature type="compositionally biased region" description="Polar residues" evidence="5">
    <location>
        <begin position="12"/>
        <end position="25"/>
    </location>
</feature>
<feature type="transmembrane region" description="Helical" evidence="6">
    <location>
        <begin position="38"/>
        <end position="57"/>
    </location>
</feature>
<feature type="transmembrane region" description="Helical" evidence="6">
    <location>
        <begin position="483"/>
        <end position="503"/>
    </location>
</feature>
<feature type="transmembrane region" description="Helical" evidence="6">
    <location>
        <begin position="198"/>
        <end position="216"/>
    </location>
</feature>
<feature type="domain" description="Major facilitator superfamily (MFS) profile" evidence="7">
    <location>
        <begin position="41"/>
        <end position="507"/>
    </location>
</feature>
<dbReference type="PROSITE" id="PS50850">
    <property type="entry name" value="MFS"/>
    <property type="match status" value="1"/>
</dbReference>
<dbReference type="InterPro" id="IPR036259">
    <property type="entry name" value="MFS_trans_sf"/>
</dbReference>
<gene>
    <name evidence="8" type="ORF">B0T18DRAFT_323587</name>
</gene>
<accession>A0AA40F0Z5</accession>
<feature type="transmembrane region" description="Helical" evidence="6">
    <location>
        <begin position="77"/>
        <end position="95"/>
    </location>
</feature>